<dbReference type="InterPro" id="IPR018369">
    <property type="entry name" value="Chaprnonin_Cpn10_CS"/>
</dbReference>
<dbReference type="NCBIfam" id="NF001531">
    <property type="entry name" value="PRK00364.2-2"/>
    <property type="match status" value="1"/>
</dbReference>
<comment type="similarity">
    <text evidence="1 3 4">Belongs to the GroES chaperonin family.</text>
</comment>
<protein>
    <recommendedName>
        <fullName evidence="3">Co-chaperonin GroES</fullName>
    </recommendedName>
    <alternativeName>
        <fullName evidence="3">10 kDa chaperonin</fullName>
    </alternativeName>
    <alternativeName>
        <fullName evidence="3">Chaperonin-10</fullName>
        <shortName evidence="3">Cpn10</shortName>
    </alternativeName>
</protein>
<name>A0ABQ5W532_9HYPH</name>
<dbReference type="PRINTS" id="PR00297">
    <property type="entry name" value="CHAPERONIN10"/>
</dbReference>
<evidence type="ECO:0000256" key="2">
    <source>
        <dbReference type="ARBA" id="ARBA00023186"/>
    </source>
</evidence>
<dbReference type="InterPro" id="IPR011032">
    <property type="entry name" value="GroES-like_sf"/>
</dbReference>
<dbReference type="NCBIfam" id="NF001529">
    <property type="entry name" value="PRK00364.1-5"/>
    <property type="match status" value="1"/>
</dbReference>
<comment type="caution">
    <text evidence="5">The sequence shown here is derived from an EMBL/GenBank/DDBJ whole genome shotgun (WGS) entry which is preliminary data.</text>
</comment>
<dbReference type="CDD" id="cd00320">
    <property type="entry name" value="cpn10"/>
    <property type="match status" value="1"/>
</dbReference>
<dbReference type="Pfam" id="PF00166">
    <property type="entry name" value="Cpn10"/>
    <property type="match status" value="1"/>
</dbReference>
<comment type="subcellular location">
    <subcellularLocation>
        <location evidence="3">Cytoplasm</location>
    </subcellularLocation>
</comment>
<dbReference type="Gene3D" id="2.30.33.40">
    <property type="entry name" value="GroES chaperonin"/>
    <property type="match status" value="1"/>
</dbReference>
<dbReference type="SUPFAM" id="SSF50129">
    <property type="entry name" value="GroES-like"/>
    <property type="match status" value="1"/>
</dbReference>
<keyword evidence="3" id="KW-0963">Cytoplasm</keyword>
<evidence type="ECO:0000256" key="1">
    <source>
        <dbReference type="ARBA" id="ARBA00006975"/>
    </source>
</evidence>
<evidence type="ECO:0000313" key="6">
    <source>
        <dbReference type="Proteomes" id="UP001156691"/>
    </source>
</evidence>
<dbReference type="SMART" id="SM00883">
    <property type="entry name" value="Cpn10"/>
    <property type="match status" value="1"/>
</dbReference>
<reference evidence="6" key="1">
    <citation type="journal article" date="2019" name="Int. J. Syst. Evol. Microbiol.">
        <title>The Global Catalogue of Microorganisms (GCM) 10K type strain sequencing project: providing services to taxonomists for standard genome sequencing and annotation.</title>
        <authorList>
            <consortium name="The Broad Institute Genomics Platform"/>
            <consortium name="The Broad Institute Genome Sequencing Center for Infectious Disease"/>
            <person name="Wu L."/>
            <person name="Ma J."/>
        </authorList>
    </citation>
    <scope>NUCLEOTIDE SEQUENCE [LARGE SCALE GENOMIC DNA]</scope>
    <source>
        <strain evidence="6">NBRC 112416</strain>
    </source>
</reference>
<dbReference type="InterPro" id="IPR020818">
    <property type="entry name" value="Chaperonin_GroES"/>
</dbReference>
<dbReference type="Proteomes" id="UP001156691">
    <property type="component" value="Unassembled WGS sequence"/>
</dbReference>
<gene>
    <name evidence="3" type="primary">groES</name>
    <name evidence="3" type="synonym">groS</name>
    <name evidence="5" type="ORF">GCM10010862_21370</name>
</gene>
<organism evidence="5 6">
    <name type="scientific">Devosia nitrariae</name>
    <dbReference type="NCBI Taxonomy" id="2071872"/>
    <lineage>
        <taxon>Bacteria</taxon>
        <taxon>Pseudomonadati</taxon>
        <taxon>Pseudomonadota</taxon>
        <taxon>Alphaproteobacteria</taxon>
        <taxon>Hyphomicrobiales</taxon>
        <taxon>Devosiaceae</taxon>
        <taxon>Devosia</taxon>
    </lineage>
</organism>
<keyword evidence="6" id="KW-1185">Reference proteome</keyword>
<proteinExistence type="inferred from homology"/>
<dbReference type="NCBIfam" id="NF001527">
    <property type="entry name" value="PRK00364.1-2"/>
    <property type="match status" value="1"/>
</dbReference>
<dbReference type="EMBL" id="BSNS01000011">
    <property type="protein sequence ID" value="GLQ54878.1"/>
    <property type="molecule type" value="Genomic_DNA"/>
</dbReference>
<dbReference type="PANTHER" id="PTHR10772:SF58">
    <property type="entry name" value="CO-CHAPERONIN GROES"/>
    <property type="match status" value="1"/>
</dbReference>
<dbReference type="NCBIfam" id="NF001533">
    <property type="entry name" value="PRK00364.2-4"/>
    <property type="match status" value="1"/>
</dbReference>
<dbReference type="PANTHER" id="PTHR10772">
    <property type="entry name" value="10 KDA HEAT SHOCK PROTEIN"/>
    <property type="match status" value="1"/>
</dbReference>
<evidence type="ECO:0000313" key="5">
    <source>
        <dbReference type="EMBL" id="GLQ54878.1"/>
    </source>
</evidence>
<accession>A0ABQ5W532</accession>
<comment type="function">
    <text evidence="3 4">Together with the chaperonin GroEL, plays an essential role in assisting protein folding. The GroEL-GroES system forms a nano-cage that allows encapsulation of the non-native substrate proteins and provides a physical environment optimized to promote and accelerate protein folding. GroES binds to the apical surface of the GroEL ring, thereby capping the opening of the GroEL channel.</text>
</comment>
<keyword evidence="2 3" id="KW-0143">Chaperone</keyword>
<sequence length="133" mass="14656">MALLSFECQEDYVWVAVAPMRRSQKDIPMKFRPLHDRVVIRRAEGELKSKGGIIIPDAAKEKSQEGEVIAVGPGSRDETGKLVPLDVKAGDLILFGKWSGNEVKIVDEHLLIMKEADIMGIVEKTEAATEKAA</sequence>
<comment type="subunit">
    <text evidence="3">Heptamer of 7 subunits arranged in a ring. Interacts with the chaperonin GroEL.</text>
</comment>
<dbReference type="HAMAP" id="MF_00580">
    <property type="entry name" value="CH10"/>
    <property type="match status" value="1"/>
</dbReference>
<dbReference type="InterPro" id="IPR037124">
    <property type="entry name" value="Chaperonin_GroES_sf"/>
</dbReference>
<dbReference type="PROSITE" id="PS00681">
    <property type="entry name" value="CHAPERONINS_CPN10"/>
    <property type="match status" value="1"/>
</dbReference>
<evidence type="ECO:0000256" key="3">
    <source>
        <dbReference type="HAMAP-Rule" id="MF_00580"/>
    </source>
</evidence>
<evidence type="ECO:0000256" key="4">
    <source>
        <dbReference type="RuleBase" id="RU000535"/>
    </source>
</evidence>